<evidence type="ECO:0000313" key="10">
    <source>
        <dbReference type="Proteomes" id="UP000324105"/>
    </source>
</evidence>
<name>A0A3P1S326_STRSA</name>
<gene>
    <name evidence="5" type="ORF">D8869_00460</name>
    <name evidence="4" type="ORF">D8887_03805</name>
    <name evidence="3" type="ORF">D8888_01660</name>
    <name evidence="2" type="ORF">EII39_08125</name>
    <name evidence="1" type="ORF">FKX92_01805</name>
</gene>
<dbReference type="EMBL" id="RJND01000001">
    <property type="protein sequence ID" value="RSI54002.1"/>
    <property type="molecule type" value="Genomic_DNA"/>
</dbReference>
<evidence type="ECO:0000313" key="3">
    <source>
        <dbReference type="EMBL" id="RSI09617.1"/>
    </source>
</evidence>
<proteinExistence type="predicted"/>
<dbReference type="EMBL" id="RJMK01000001">
    <property type="protein sequence ID" value="RSI09617.1"/>
    <property type="molecule type" value="Genomic_DNA"/>
</dbReference>
<evidence type="ECO:0000313" key="8">
    <source>
        <dbReference type="Proteomes" id="UP000277597"/>
    </source>
</evidence>
<dbReference type="Proteomes" id="UP000324105">
    <property type="component" value="Unassembled WGS sequence"/>
</dbReference>
<evidence type="ECO:0000313" key="4">
    <source>
        <dbReference type="EMBL" id="RSI10853.1"/>
    </source>
</evidence>
<dbReference type="SUPFAM" id="SSF56059">
    <property type="entry name" value="Glutathione synthetase ATP-binding domain-like"/>
    <property type="match status" value="1"/>
</dbReference>
<evidence type="ECO:0000313" key="2">
    <source>
        <dbReference type="EMBL" id="RRC91634.1"/>
    </source>
</evidence>
<dbReference type="RefSeq" id="WP_004186384.1">
    <property type="nucleotide sequence ID" value="NZ_CP071418.1"/>
</dbReference>
<dbReference type="EMBL" id="VIBR01000001">
    <property type="protein sequence ID" value="KAA0119299.1"/>
    <property type="molecule type" value="Genomic_DNA"/>
</dbReference>
<evidence type="ECO:0000313" key="7">
    <source>
        <dbReference type="Proteomes" id="UP000272846"/>
    </source>
</evidence>
<reference evidence="6 7" key="2">
    <citation type="submission" date="2018-11" db="EMBL/GenBank/DDBJ databases">
        <title>Species Designations Belie Phenotypic and Genotypic Heterogeneity in Oral Streptococci.</title>
        <authorList>
            <person name="Velsko I."/>
        </authorList>
    </citation>
    <scope>NUCLEOTIDE SEQUENCE [LARGE SCALE GENOMIC DNA]</scope>
    <source>
        <strain evidence="5 9">BCC37</strain>
        <strain evidence="4 6">KLC03</strain>
        <strain evidence="3 7">KLC04</strain>
    </source>
</reference>
<dbReference type="Proteomes" id="UP000269317">
    <property type="component" value="Unassembled WGS sequence"/>
</dbReference>
<dbReference type="Proteomes" id="UP000272846">
    <property type="component" value="Unassembled WGS sequence"/>
</dbReference>
<dbReference type="Proteomes" id="UP000277597">
    <property type="component" value="Unassembled WGS sequence"/>
</dbReference>
<evidence type="ECO:0000313" key="6">
    <source>
        <dbReference type="Proteomes" id="UP000269317"/>
    </source>
</evidence>
<sequence>MKYFIYRFNPSTIGIKADSNLSVICPERLKDNYLELNFPSTNISTIKDFDLPELLQLFESRNDISDIFTLDEGLMHITGILKSLFTDHNQAWKIAYAYKDKKIMRQTLAGKINQPALLDNDDQLPDQFMIKPRCEASGKDIHIVSEVPDYYSTKDYILETVESFDTMFTCDGIAVNGKIEYFFTHEYIGNILDIKKNYFNIIRTNSFYNNEQFIERLKNETQCVLDNLGTEEVHPFHAEFFYQADTDRLSFCEIGKRFGGGNIPLLVKQAFKFDLLATYWKLINGNLEKNNYNEKPQFIALTLAIFQSGQKQLPPTLPITFDYYREYPEKESISATSLDDLRFLITFTLKSQQEFTHVFELLKGYLHEQRK</sequence>
<dbReference type="AlphaFoldDB" id="A0A3P1S326"/>
<organism evidence="2 8">
    <name type="scientific">Streptococcus sanguinis</name>
    <dbReference type="NCBI Taxonomy" id="1305"/>
    <lineage>
        <taxon>Bacteria</taxon>
        <taxon>Bacillati</taxon>
        <taxon>Bacillota</taxon>
        <taxon>Bacilli</taxon>
        <taxon>Lactobacillales</taxon>
        <taxon>Streptococcaceae</taxon>
        <taxon>Streptococcus</taxon>
    </lineage>
</organism>
<evidence type="ECO:0000313" key="5">
    <source>
        <dbReference type="EMBL" id="RSI54002.1"/>
    </source>
</evidence>
<protein>
    <submittedName>
        <fullName evidence="2">Biotin carboxylase</fullName>
    </submittedName>
</protein>
<comment type="caution">
    <text evidence="2">The sequence shown here is derived from an EMBL/GenBank/DDBJ whole genome shotgun (WGS) entry which is preliminary data.</text>
</comment>
<reference evidence="2 8" key="1">
    <citation type="submission" date="2018-11" db="EMBL/GenBank/DDBJ databases">
        <title>Genomes From Bacteria Associated with the Canine Oral Cavity: a Test Case for Automated Genome-Based Taxonomic Assignment.</title>
        <authorList>
            <person name="Coil D.A."/>
            <person name="Jospin G."/>
            <person name="Darling A.E."/>
            <person name="Wallis C."/>
            <person name="Davis I.J."/>
            <person name="Harris S."/>
            <person name="Eisen J.A."/>
            <person name="Holcombe L.J."/>
            <person name="O'Flynn C."/>
        </authorList>
    </citation>
    <scope>NUCLEOTIDE SEQUENCE [LARGE SCALE GENOMIC DNA]</scope>
    <source>
        <strain evidence="2 8">OH953</strain>
    </source>
</reference>
<accession>A0A3P1S326</accession>
<evidence type="ECO:0000313" key="9">
    <source>
        <dbReference type="Proteomes" id="UP000280406"/>
    </source>
</evidence>
<reference evidence="1 10" key="3">
    <citation type="submission" date="2019-06" db="EMBL/GenBank/DDBJ databases">
        <title>Genome sequence and analysis of a MDR-Streptococcus sanguis isolated from throat swab of children with scarlet fever from Hangzhou,China.</title>
        <authorList>
            <person name="Huang Y."/>
            <person name="Xie L."/>
            <person name="Liu W."/>
        </authorList>
    </citation>
    <scope>NUCLEOTIDE SEQUENCE [LARGE SCALE GENOMIC DNA]</scope>
    <source>
        <strain evidence="1 10">S28</strain>
    </source>
</reference>
<evidence type="ECO:0000313" key="1">
    <source>
        <dbReference type="EMBL" id="KAA0119299.1"/>
    </source>
</evidence>
<dbReference type="Proteomes" id="UP000280406">
    <property type="component" value="Unassembled WGS sequence"/>
</dbReference>
<dbReference type="EMBL" id="RJML01000003">
    <property type="protein sequence ID" value="RSI10853.1"/>
    <property type="molecule type" value="Genomic_DNA"/>
</dbReference>
<dbReference type="Gene3D" id="3.30.470.20">
    <property type="entry name" value="ATP-grasp fold, B domain"/>
    <property type="match status" value="1"/>
</dbReference>
<dbReference type="EMBL" id="RQZI01000008">
    <property type="protein sequence ID" value="RRC91634.1"/>
    <property type="molecule type" value="Genomic_DNA"/>
</dbReference>